<dbReference type="Pfam" id="PF01416">
    <property type="entry name" value="PseudoU_synth_1"/>
    <property type="match status" value="1"/>
</dbReference>
<evidence type="ECO:0000256" key="2">
    <source>
        <dbReference type="ARBA" id="ARBA00022694"/>
    </source>
</evidence>
<reference evidence="8" key="1">
    <citation type="submission" date="2022-02" db="EMBL/GenBank/DDBJ databases">
        <authorList>
            <person name="Giguere J D."/>
        </authorList>
    </citation>
    <scope>NUCLEOTIDE SEQUENCE</scope>
    <source>
        <strain evidence="8">CCAP 1055/1</strain>
    </source>
</reference>
<feature type="non-terminal residue" evidence="8">
    <location>
        <position position="293"/>
    </location>
</feature>
<evidence type="ECO:0000313" key="8">
    <source>
        <dbReference type="EMBL" id="CAG9278794.1"/>
    </source>
</evidence>
<dbReference type="InterPro" id="IPR020095">
    <property type="entry name" value="PsdUridine_synth_TruA_C"/>
</dbReference>
<evidence type="ECO:0000256" key="6">
    <source>
        <dbReference type="PIRSR" id="PIRSR641708-2"/>
    </source>
</evidence>
<name>A0A8J9X3Q6_PHATR</name>
<dbReference type="GO" id="GO:1990481">
    <property type="term" value="P:mRNA pseudouridine synthesis"/>
    <property type="evidence" value="ECO:0007669"/>
    <property type="project" value="TreeGrafter"/>
</dbReference>
<evidence type="ECO:0000256" key="4">
    <source>
        <dbReference type="ARBA" id="ARBA00036943"/>
    </source>
</evidence>
<dbReference type="NCBIfam" id="TIGR00071">
    <property type="entry name" value="hisT_truA"/>
    <property type="match status" value="1"/>
</dbReference>
<dbReference type="Gene3D" id="3.30.70.580">
    <property type="entry name" value="Pseudouridine synthase I, catalytic domain, N-terminal subdomain"/>
    <property type="match status" value="1"/>
</dbReference>
<comment type="catalytic activity">
    <reaction evidence="4">
        <text>a uridine in tRNA = a pseudouridine in tRNA</text>
        <dbReference type="Rhea" id="RHEA:54572"/>
        <dbReference type="Rhea" id="RHEA-COMP:13339"/>
        <dbReference type="Rhea" id="RHEA-COMP:13934"/>
        <dbReference type="ChEBI" id="CHEBI:65314"/>
        <dbReference type="ChEBI" id="CHEBI:65315"/>
    </reaction>
</comment>
<dbReference type="Gene3D" id="3.30.70.660">
    <property type="entry name" value="Pseudouridine synthase I, catalytic domain, C-terminal subdomain"/>
    <property type="match status" value="1"/>
</dbReference>
<dbReference type="GO" id="GO:0005634">
    <property type="term" value="C:nucleus"/>
    <property type="evidence" value="ECO:0007669"/>
    <property type="project" value="TreeGrafter"/>
</dbReference>
<protein>
    <recommendedName>
        <fullName evidence="7">Pseudouridine synthase I TruA alpha/beta domain-containing protein</fullName>
    </recommendedName>
</protein>
<dbReference type="GO" id="GO:0031119">
    <property type="term" value="P:tRNA pseudouridine synthesis"/>
    <property type="evidence" value="ECO:0007669"/>
    <property type="project" value="InterPro"/>
</dbReference>
<feature type="binding site" evidence="6">
    <location>
        <position position="116"/>
    </location>
    <ligand>
        <name>substrate</name>
    </ligand>
</feature>
<evidence type="ECO:0000256" key="5">
    <source>
        <dbReference type="PIRSR" id="PIRSR641708-1"/>
    </source>
</evidence>
<dbReference type="InterPro" id="IPR020094">
    <property type="entry name" value="TruA/RsuA/RluB/E/F_N"/>
</dbReference>
<organism evidence="8">
    <name type="scientific">Phaeodactylum tricornutum</name>
    <name type="common">Diatom</name>
    <dbReference type="NCBI Taxonomy" id="2850"/>
    <lineage>
        <taxon>Eukaryota</taxon>
        <taxon>Sar</taxon>
        <taxon>Stramenopiles</taxon>
        <taxon>Ochrophyta</taxon>
        <taxon>Bacillariophyta</taxon>
        <taxon>Bacillariophyceae</taxon>
        <taxon>Bacillariophycidae</taxon>
        <taxon>Naviculales</taxon>
        <taxon>Phaeodactylaceae</taxon>
        <taxon>Phaeodactylum</taxon>
    </lineage>
</organism>
<dbReference type="SUPFAM" id="SSF55120">
    <property type="entry name" value="Pseudouridine synthase"/>
    <property type="match status" value="1"/>
</dbReference>
<dbReference type="Proteomes" id="UP000836788">
    <property type="component" value="Chromosome 10"/>
</dbReference>
<dbReference type="InterPro" id="IPR020097">
    <property type="entry name" value="PsdUridine_synth_TruA_a/b_dom"/>
</dbReference>
<feature type="active site" description="Nucleophile" evidence="5">
    <location>
        <position position="56"/>
    </location>
</feature>
<dbReference type="InterPro" id="IPR020103">
    <property type="entry name" value="PsdUridine_synth_cat_dom_sf"/>
</dbReference>
<dbReference type="GO" id="GO:0009982">
    <property type="term" value="F:pseudouridine synthase activity"/>
    <property type="evidence" value="ECO:0007669"/>
    <property type="project" value="InterPro"/>
</dbReference>
<keyword evidence="2" id="KW-0819">tRNA processing</keyword>
<feature type="domain" description="Pseudouridine synthase I TruA alpha/beta" evidence="7">
    <location>
        <begin position="180"/>
        <end position="287"/>
    </location>
</feature>
<dbReference type="AlphaFoldDB" id="A0A8J9X3Q6"/>
<dbReference type="PANTHER" id="PTHR11142:SF4">
    <property type="entry name" value="PSEUDOURIDYLATE SYNTHASE 1 HOMOLOG"/>
    <property type="match status" value="1"/>
</dbReference>
<gene>
    <name evidence="8" type="ORF">PTTT1_LOCUS8031</name>
</gene>
<dbReference type="GO" id="GO:0003723">
    <property type="term" value="F:RNA binding"/>
    <property type="evidence" value="ECO:0007669"/>
    <property type="project" value="InterPro"/>
</dbReference>
<keyword evidence="3" id="KW-0413">Isomerase</keyword>
<proteinExistence type="inferred from homology"/>
<dbReference type="InterPro" id="IPR001406">
    <property type="entry name" value="PsdUridine_synth_TruA"/>
</dbReference>
<evidence type="ECO:0000256" key="3">
    <source>
        <dbReference type="ARBA" id="ARBA00023235"/>
    </source>
</evidence>
<evidence type="ECO:0000259" key="7">
    <source>
        <dbReference type="Pfam" id="PF01416"/>
    </source>
</evidence>
<dbReference type="PANTHER" id="PTHR11142">
    <property type="entry name" value="PSEUDOURIDYLATE SYNTHASE"/>
    <property type="match status" value="1"/>
</dbReference>
<sequence length="293" mass="33231">FLLAYVGTNYGGFQINDGQRTPQAEFELAMLRTRLLLPCNFGSPHKYSWSTSGRTDKGVHACAQVVSAKVELLPDQTMAEVRDEMNTVLPDDVRVLDVVRTTRNFCAKTQRDRVRYQYMIPSFVFADADTLRVLFKDVVGHSNRGQSKAELLLPEELKSIQSALKDFRANPMHIAKLQEALQVYEGTHAFHNFSRGVKANEARAARYIERFHVEEPIVFPNGVEWIPTQVLGQSFLLNQIRKMVCMAMDVARGVVPLTNVSRALERQSDVRINVAPAQGLFLEMSYYGGYNRR</sequence>
<dbReference type="InterPro" id="IPR041708">
    <property type="entry name" value="PUS1/PUS2-like"/>
</dbReference>
<accession>A0A8J9X3Q6</accession>
<comment type="similarity">
    <text evidence="1">Belongs to the tRNA pseudouridine synthase TruA family.</text>
</comment>
<feature type="non-terminal residue" evidence="8">
    <location>
        <position position="1"/>
    </location>
</feature>
<dbReference type="EMBL" id="OU594951">
    <property type="protein sequence ID" value="CAG9278794.1"/>
    <property type="molecule type" value="Genomic_DNA"/>
</dbReference>
<dbReference type="CDD" id="cd02568">
    <property type="entry name" value="PseudoU_synth_PUS1_PUS2"/>
    <property type="match status" value="1"/>
</dbReference>
<dbReference type="FunFam" id="3.30.70.580:FF:000002">
    <property type="entry name" value="tRNA pseudouridine synthase"/>
    <property type="match status" value="1"/>
</dbReference>
<evidence type="ECO:0000256" key="1">
    <source>
        <dbReference type="ARBA" id="ARBA00009375"/>
    </source>
</evidence>